<dbReference type="Pfam" id="PF13328">
    <property type="entry name" value="HD_4"/>
    <property type="match status" value="1"/>
</dbReference>
<dbReference type="GO" id="GO:0042594">
    <property type="term" value="P:response to starvation"/>
    <property type="evidence" value="ECO:0007669"/>
    <property type="project" value="TreeGrafter"/>
</dbReference>
<dbReference type="SMART" id="SM00954">
    <property type="entry name" value="RelA_SpoT"/>
    <property type="match status" value="1"/>
</dbReference>
<dbReference type="SUPFAM" id="SSF109604">
    <property type="entry name" value="HD-domain/PDEase-like"/>
    <property type="match status" value="1"/>
</dbReference>
<proteinExistence type="inferred from homology"/>
<dbReference type="SUPFAM" id="SSF81271">
    <property type="entry name" value="TGS-like"/>
    <property type="match status" value="1"/>
</dbReference>
<evidence type="ECO:0000256" key="1">
    <source>
        <dbReference type="RuleBase" id="RU003847"/>
    </source>
</evidence>
<dbReference type="Gene3D" id="3.10.20.30">
    <property type="match status" value="1"/>
</dbReference>
<evidence type="ECO:0000313" key="4">
    <source>
        <dbReference type="EMBL" id="RDU74133.1"/>
    </source>
</evidence>
<dbReference type="Gene3D" id="3.30.460.10">
    <property type="entry name" value="Beta Polymerase, domain 2"/>
    <property type="match status" value="1"/>
</dbReference>
<feature type="domain" description="HD/PDEase" evidence="2">
    <location>
        <begin position="30"/>
        <end position="149"/>
    </location>
</feature>
<dbReference type="GO" id="GO:0008728">
    <property type="term" value="F:GTP diphosphokinase activity"/>
    <property type="evidence" value="ECO:0007669"/>
    <property type="project" value="TreeGrafter"/>
</dbReference>
<dbReference type="InterPro" id="IPR004811">
    <property type="entry name" value="RelA/Spo_fam"/>
</dbReference>
<protein>
    <submittedName>
        <fullName evidence="4">Penta-phosphate guanosine-3'-pyrophosphohydrolase</fullName>
    </submittedName>
</protein>
<dbReference type="SUPFAM" id="SSF55021">
    <property type="entry name" value="ACT-like"/>
    <property type="match status" value="1"/>
</dbReference>
<keyword evidence="5" id="KW-1185">Reference proteome</keyword>
<dbReference type="Pfam" id="PF02824">
    <property type="entry name" value="TGS"/>
    <property type="match status" value="1"/>
</dbReference>
<dbReference type="Pfam" id="PF04607">
    <property type="entry name" value="RelA_SpoT"/>
    <property type="match status" value="1"/>
</dbReference>
<dbReference type="SUPFAM" id="SSF81301">
    <property type="entry name" value="Nucleotidyltransferase"/>
    <property type="match status" value="1"/>
</dbReference>
<dbReference type="InterPro" id="IPR043519">
    <property type="entry name" value="NT_sf"/>
</dbReference>
<comment type="function">
    <text evidence="1">In eubacteria ppGpp (guanosine 3'-diphosphate 5'-diphosphate) is a mediator of the stringent response that coordinates a variety of cellular activities in response to changes in nutritional abundance.</text>
</comment>
<sequence>MLHRVADVTLKIQGALDVAIKYHKNQKRKSGEPYVIHPICVASIVAFYGGDEAMICAALLHDVVEDTEYQIDVLRETFGDDVANLVDALTKISEVRKEELNTKTSEKLLTTALSFRKMLIAAVKDSRALVIKISDRLHNMLTLSALNEKKQKSISEETLVVYAPIAHRLGISSIKNELEDRGFYYLFPQDYQKIKDYLEKNNQPFALRLHQFIEKIQSLLLKNGFLENDFKIESRVKRPYSIYLKMQRKGVSIDEVLDLLAIRVIVKDDLSCYRVLGLMHRTFKPIMSRFKDYIALPKENGYQTIHTTLFDQSLVYEIQIRTFDMHKSAQYGVAAHWKYKSGGLAPNMDWLHNFEYQNHSIEEFYELAKNDLYQEDIVVFSPAGDTYTLPVGAVVLDFAYAVHTEIGDNASKAYINNQKASLLQTLKSGDIVRIVTNKNALPKYTWIDEVKTSRAKSCLKAQRQNRIRDIEKKSAINMLASFFNKHHKAFERFLAIKGIATQNLWKITHDKNFLFETIENIKAKVFENKGLFAKWRFNLIKLKSFVVERFVIYSTKGVNEVLFDCCCHPKYGDEILGVYSNQRVVVHHKLCDRLFEEIHKGSAIVLVEWVQDKLPSFRVVVALEDKKGSIAKFLTTLAQNNCNITGLNYAAYKNQFLVHCEIIFETEKKYVKNIKDILFNQYKIIDFENMQDAYQD</sequence>
<dbReference type="Proteomes" id="UP000256695">
    <property type="component" value="Unassembled WGS sequence"/>
</dbReference>
<accession>A0A3D8J9F0</accession>
<dbReference type="SMART" id="SM00471">
    <property type="entry name" value="HDc"/>
    <property type="match status" value="1"/>
</dbReference>
<dbReference type="InterPro" id="IPR045865">
    <property type="entry name" value="ACT-like_dom_sf"/>
</dbReference>
<dbReference type="FunFam" id="3.10.20.30:FF:000002">
    <property type="entry name" value="GTP pyrophosphokinase (RelA/SpoT)"/>
    <property type="match status" value="1"/>
</dbReference>
<dbReference type="GO" id="GO:0005886">
    <property type="term" value="C:plasma membrane"/>
    <property type="evidence" value="ECO:0007669"/>
    <property type="project" value="TreeGrafter"/>
</dbReference>
<dbReference type="CDD" id="cd00077">
    <property type="entry name" value="HDc"/>
    <property type="match status" value="1"/>
</dbReference>
<evidence type="ECO:0000313" key="5">
    <source>
        <dbReference type="Proteomes" id="UP000256695"/>
    </source>
</evidence>
<dbReference type="PANTHER" id="PTHR21262">
    <property type="entry name" value="GUANOSINE-3',5'-BIS DIPHOSPHATE 3'-PYROPHOSPHOHYDROLASE"/>
    <property type="match status" value="1"/>
</dbReference>
<dbReference type="OrthoDB" id="9805041at2"/>
<dbReference type="CDD" id="cd05399">
    <property type="entry name" value="NT_Rel-Spo_like"/>
    <property type="match status" value="1"/>
</dbReference>
<dbReference type="Gene3D" id="1.10.3210.10">
    <property type="entry name" value="Hypothetical protein af1432"/>
    <property type="match status" value="1"/>
</dbReference>
<name>A0A3D8J9F0_9HELI</name>
<evidence type="ECO:0000259" key="3">
    <source>
        <dbReference type="SMART" id="SM00954"/>
    </source>
</evidence>
<dbReference type="EMBL" id="NXLX01000005">
    <property type="protein sequence ID" value="RDU74133.1"/>
    <property type="molecule type" value="Genomic_DNA"/>
</dbReference>
<gene>
    <name evidence="4" type="ORF">CQA57_03215</name>
</gene>
<dbReference type="CDD" id="cd02116">
    <property type="entry name" value="ACT"/>
    <property type="match status" value="1"/>
</dbReference>
<dbReference type="InterPro" id="IPR004095">
    <property type="entry name" value="TGS"/>
</dbReference>
<evidence type="ECO:0000259" key="2">
    <source>
        <dbReference type="SMART" id="SM00471"/>
    </source>
</evidence>
<dbReference type="NCBIfam" id="TIGR00691">
    <property type="entry name" value="spoT_relA"/>
    <property type="match status" value="1"/>
</dbReference>
<dbReference type="InterPro" id="IPR012676">
    <property type="entry name" value="TGS-like"/>
</dbReference>
<comment type="similarity">
    <text evidence="1">Belongs to the relA/spoT family.</text>
</comment>
<feature type="domain" description="RelA/SpoT" evidence="3">
    <location>
        <begin position="234"/>
        <end position="343"/>
    </location>
</feature>
<dbReference type="GO" id="GO:0015969">
    <property type="term" value="P:guanosine tetraphosphate metabolic process"/>
    <property type="evidence" value="ECO:0007669"/>
    <property type="project" value="InterPro"/>
</dbReference>
<reference evidence="4 5" key="1">
    <citation type="submission" date="2018-04" db="EMBL/GenBank/DDBJ databases">
        <title>Novel Campyloabacter and Helicobacter Species and Strains.</title>
        <authorList>
            <person name="Mannion A.J."/>
            <person name="Shen Z."/>
            <person name="Fox J.G."/>
        </authorList>
    </citation>
    <scope>NUCLEOTIDE SEQUENCE [LARGE SCALE GENOMIC DNA]</scope>
    <source>
        <strain evidence="4 5">MIT 04-9362</strain>
    </source>
</reference>
<dbReference type="InterPro" id="IPR007685">
    <property type="entry name" value="RelA_SpoT"/>
</dbReference>
<dbReference type="AlphaFoldDB" id="A0A3D8J9F0"/>
<dbReference type="FunFam" id="1.10.3210.10:FF:000001">
    <property type="entry name" value="GTP pyrophosphokinase RelA"/>
    <property type="match status" value="1"/>
</dbReference>
<organism evidence="4 5">
    <name type="scientific">Helicobacter anseris</name>
    <dbReference type="NCBI Taxonomy" id="375926"/>
    <lineage>
        <taxon>Bacteria</taxon>
        <taxon>Pseudomonadati</taxon>
        <taxon>Campylobacterota</taxon>
        <taxon>Epsilonproteobacteria</taxon>
        <taxon>Campylobacterales</taxon>
        <taxon>Helicobacteraceae</taxon>
        <taxon>Helicobacter</taxon>
    </lineage>
</organism>
<dbReference type="GO" id="GO:0008893">
    <property type="term" value="F:guanosine-3',5'-bis(diphosphate) 3'-diphosphatase activity"/>
    <property type="evidence" value="ECO:0007669"/>
    <property type="project" value="TreeGrafter"/>
</dbReference>
<dbReference type="InterPro" id="IPR012675">
    <property type="entry name" value="Beta-grasp_dom_sf"/>
</dbReference>
<comment type="caution">
    <text evidence="4">The sequence shown here is derived from an EMBL/GenBank/DDBJ whole genome shotgun (WGS) entry which is preliminary data.</text>
</comment>
<keyword evidence="4" id="KW-0378">Hydrolase</keyword>
<dbReference type="PANTHER" id="PTHR21262:SF36">
    <property type="entry name" value="BIFUNCTIONAL (P)PPGPP SYNTHASE_HYDROLASE SPOT"/>
    <property type="match status" value="1"/>
</dbReference>
<dbReference type="InterPro" id="IPR003607">
    <property type="entry name" value="HD/PDEase_dom"/>
</dbReference>